<dbReference type="GeneTree" id="ENSGT00960000190601"/>
<dbReference type="Gene3D" id="1.10.238.10">
    <property type="entry name" value="EF-hand"/>
    <property type="match status" value="1"/>
</dbReference>
<organism evidence="1 2">
    <name type="scientific">Anas platyrhynchos platyrhynchos</name>
    <name type="common">Northern mallard</name>
    <dbReference type="NCBI Taxonomy" id="8840"/>
    <lineage>
        <taxon>Eukaryota</taxon>
        <taxon>Metazoa</taxon>
        <taxon>Chordata</taxon>
        <taxon>Craniata</taxon>
        <taxon>Vertebrata</taxon>
        <taxon>Euteleostomi</taxon>
        <taxon>Archelosauria</taxon>
        <taxon>Archosauria</taxon>
        <taxon>Dinosauria</taxon>
        <taxon>Saurischia</taxon>
        <taxon>Theropoda</taxon>
        <taxon>Coelurosauria</taxon>
        <taxon>Aves</taxon>
        <taxon>Neognathae</taxon>
        <taxon>Galloanserae</taxon>
        <taxon>Anseriformes</taxon>
        <taxon>Anatidae</taxon>
        <taxon>Anatinae</taxon>
        <taxon>Anas</taxon>
    </lineage>
</organism>
<sequence length="193" mass="21227">MEKGAWLMEKGAWFRRKWAWFERRGRGLERENQAGTGFRRGVATKKGAGLFFGGWACPEAPPPFPFLGRLNVKNEELDAMIKEASGPINFTVFLTMFGEKLKVLTPRTSSWGPSRCWTPTGRAPSRRACEWGRGGGVTGGHGVMWGSWGRRGQRGSWGQWGQGGDWGQWGRWGHGGIGVIGVMGGTGVIRGCQ</sequence>
<reference evidence="2" key="1">
    <citation type="submission" date="2017-10" db="EMBL/GenBank/DDBJ databases">
        <title>A new Pekin duck reference genome.</title>
        <authorList>
            <person name="Hou Z.-C."/>
            <person name="Zhou Z.-K."/>
            <person name="Zhu F."/>
            <person name="Hou S.-S."/>
        </authorList>
    </citation>
    <scope>NUCLEOTIDE SEQUENCE [LARGE SCALE GENOMIC DNA]</scope>
</reference>
<keyword evidence="2" id="KW-1185">Reference proteome</keyword>
<reference evidence="1" key="3">
    <citation type="submission" date="2025-09" db="UniProtKB">
        <authorList>
            <consortium name="Ensembl"/>
        </authorList>
    </citation>
    <scope>IDENTIFICATION</scope>
</reference>
<proteinExistence type="predicted"/>
<dbReference type="STRING" id="8840.ENSAPLP00000029124"/>
<evidence type="ECO:0000313" key="2">
    <source>
        <dbReference type="Proteomes" id="UP000016666"/>
    </source>
</evidence>
<dbReference type="Ensembl" id="ENSAPLT00000037163.1">
    <property type="protein sequence ID" value="ENSAPLP00000029124.1"/>
    <property type="gene ID" value="ENSAPLG00000019561.1"/>
</dbReference>
<dbReference type="AlphaFoldDB" id="A0A493TTK8"/>
<evidence type="ECO:0000313" key="1">
    <source>
        <dbReference type="Ensembl" id="ENSAPLP00000029124.1"/>
    </source>
</evidence>
<protein>
    <submittedName>
        <fullName evidence="1">Uncharacterized protein</fullName>
    </submittedName>
</protein>
<accession>A0A493TTK8</accession>
<name>A0A493TTK8_ANAPP</name>
<dbReference type="Proteomes" id="UP000016666">
    <property type="component" value="Unassembled WGS sequence"/>
</dbReference>
<reference evidence="1" key="2">
    <citation type="submission" date="2025-08" db="UniProtKB">
        <authorList>
            <consortium name="Ensembl"/>
        </authorList>
    </citation>
    <scope>IDENTIFICATION</scope>
</reference>